<reference evidence="2 3" key="1">
    <citation type="submission" date="2014-02" db="EMBL/GenBank/DDBJ databases">
        <title>The genome sequence of the entomopathogenic fungus Metarhizium robertsii ARSEF 2575.</title>
        <authorList>
            <person name="Giuliano Garisto Donzelli B."/>
            <person name="Roe B.A."/>
            <person name="Macmil S.L."/>
            <person name="Krasnoff S.B."/>
            <person name="Gibson D.M."/>
        </authorList>
    </citation>
    <scope>NUCLEOTIDE SEQUENCE [LARGE SCALE GENOMIC DNA]</scope>
    <source>
        <strain evidence="2 3">ARSEF 2575</strain>
    </source>
</reference>
<accession>A0A0A1UNZ7</accession>
<dbReference type="OrthoDB" id="4897974at2759"/>
<protein>
    <submittedName>
        <fullName evidence="2">Uncharacterized protein</fullName>
    </submittedName>
</protein>
<comment type="caution">
    <text evidence="2">The sequence shown here is derived from an EMBL/GenBank/DDBJ whole genome shotgun (WGS) entry which is preliminary data.</text>
</comment>
<evidence type="ECO:0000256" key="1">
    <source>
        <dbReference type="SAM" id="MobiDB-lite"/>
    </source>
</evidence>
<dbReference type="HOGENOM" id="CLU_171980_0_0_1"/>
<name>A0A0A1UNZ7_9HYPO</name>
<dbReference type="EMBL" id="JELW01000041">
    <property type="protein sequence ID" value="EXU97068.1"/>
    <property type="molecule type" value="Genomic_DNA"/>
</dbReference>
<evidence type="ECO:0000313" key="3">
    <source>
        <dbReference type="Proteomes" id="UP000030151"/>
    </source>
</evidence>
<evidence type="ECO:0000313" key="2">
    <source>
        <dbReference type="EMBL" id="EXU97068.1"/>
    </source>
</evidence>
<sequence length="112" mass="11996">MYSPTPPTTYPSQVIRLGHYQSPYDMPTSQVPPGKTAVTARSEEECYDLFVKEISSIPDREVPATQNGESGTEQNQAGPIPQLSRGTTPGTSTNVMIAKTIRAAMAGIRPGS</sequence>
<dbReference type="AlphaFoldDB" id="A0A0A1UNZ7"/>
<feature type="compositionally biased region" description="Polar residues" evidence="1">
    <location>
        <begin position="64"/>
        <end position="77"/>
    </location>
</feature>
<proteinExistence type="predicted"/>
<gene>
    <name evidence="2" type="ORF">X797_009833</name>
</gene>
<dbReference type="Proteomes" id="UP000030151">
    <property type="component" value="Unassembled WGS sequence"/>
</dbReference>
<organism evidence="2 3">
    <name type="scientific">Metarhizium robertsii</name>
    <dbReference type="NCBI Taxonomy" id="568076"/>
    <lineage>
        <taxon>Eukaryota</taxon>
        <taxon>Fungi</taxon>
        <taxon>Dikarya</taxon>
        <taxon>Ascomycota</taxon>
        <taxon>Pezizomycotina</taxon>
        <taxon>Sordariomycetes</taxon>
        <taxon>Hypocreomycetidae</taxon>
        <taxon>Hypocreales</taxon>
        <taxon>Clavicipitaceae</taxon>
        <taxon>Metarhizium</taxon>
    </lineage>
</organism>
<feature type="region of interest" description="Disordered" evidence="1">
    <location>
        <begin position="57"/>
        <end position="92"/>
    </location>
</feature>